<dbReference type="AlphaFoldDB" id="A0A0K0CX49"/>
<dbReference type="WBParaSite" id="ACAC_0000210401-mRNA-1">
    <property type="protein sequence ID" value="ACAC_0000210401-mRNA-1"/>
    <property type="gene ID" value="ACAC_0000210401"/>
</dbReference>
<evidence type="ECO:0000256" key="1">
    <source>
        <dbReference type="ARBA" id="ARBA00006993"/>
    </source>
</evidence>
<feature type="coiled-coil region" evidence="2">
    <location>
        <begin position="60"/>
        <end position="87"/>
    </location>
</feature>
<evidence type="ECO:0000256" key="2">
    <source>
        <dbReference type="SAM" id="Coils"/>
    </source>
</evidence>
<dbReference type="GO" id="GO:0071933">
    <property type="term" value="F:Arp2/3 complex binding"/>
    <property type="evidence" value="ECO:0007669"/>
    <property type="project" value="TreeGrafter"/>
</dbReference>
<organism evidence="3 4">
    <name type="scientific">Angiostrongylus cantonensis</name>
    <name type="common">Rat lungworm</name>
    <dbReference type="NCBI Taxonomy" id="6313"/>
    <lineage>
        <taxon>Eukaryota</taxon>
        <taxon>Metazoa</taxon>
        <taxon>Ecdysozoa</taxon>
        <taxon>Nematoda</taxon>
        <taxon>Chromadorea</taxon>
        <taxon>Rhabditida</taxon>
        <taxon>Rhabditina</taxon>
        <taxon>Rhabditomorpha</taxon>
        <taxon>Strongyloidea</taxon>
        <taxon>Metastrongylidae</taxon>
        <taxon>Angiostrongylus</taxon>
    </lineage>
</organism>
<dbReference type="STRING" id="6313.A0A0K0CX49"/>
<keyword evidence="3" id="KW-1185">Reference proteome</keyword>
<reference evidence="4" key="2">
    <citation type="submission" date="2017-02" db="UniProtKB">
        <authorList>
            <consortium name="WormBaseParasite"/>
        </authorList>
    </citation>
    <scope>IDENTIFICATION</scope>
</reference>
<dbReference type="GO" id="GO:0030036">
    <property type="term" value="P:actin cytoskeleton organization"/>
    <property type="evidence" value="ECO:0007669"/>
    <property type="project" value="InterPro"/>
</dbReference>
<dbReference type="GO" id="GO:0003779">
    <property type="term" value="F:actin binding"/>
    <property type="evidence" value="ECO:0007669"/>
    <property type="project" value="UniProtKB-KW"/>
</dbReference>
<sequence>MPLIKRAVSPVDVSRVKIPPEVTNGELQYVANSTLANLIRQLSSISKHAEHIFGEIYLEAMKLDHKANTLEKRIMNLTEKVSKLDSTNEQATLGELQMRKAFKSSMLVDQHSLDRSTLPIALAEVYSQCDPPPNLDALNQFRDPGAPTALSLYTNPSFFFDLWRQEMLKVVYLIVYWKYIKRLRTDVYMSSLHNSRTTALSFPDEYQAPQVLGLQLHKTNQIQHFQVRGSCRNRNFRLKNVSICGFY</sequence>
<dbReference type="Proteomes" id="UP000035642">
    <property type="component" value="Unassembled WGS sequence"/>
</dbReference>
<comment type="similarity">
    <text evidence="1">Belongs to the SCAR/WAVE family.</text>
</comment>
<dbReference type="GO" id="GO:2000601">
    <property type="term" value="P:positive regulation of Arp2/3 complex-mediated actin nucleation"/>
    <property type="evidence" value="ECO:0007669"/>
    <property type="project" value="TreeGrafter"/>
</dbReference>
<dbReference type="Gene3D" id="6.10.280.150">
    <property type="match status" value="1"/>
</dbReference>
<evidence type="ECO:0000313" key="3">
    <source>
        <dbReference type="Proteomes" id="UP000035642"/>
    </source>
</evidence>
<protein>
    <submittedName>
        <fullName evidence="4">Wiskott-Aldrich syndrome protein family member</fullName>
    </submittedName>
</protein>
<dbReference type="InterPro" id="IPR028288">
    <property type="entry name" value="SCAR/WAVE_fam"/>
</dbReference>
<dbReference type="GO" id="GO:0031209">
    <property type="term" value="C:SCAR complex"/>
    <property type="evidence" value="ECO:0007669"/>
    <property type="project" value="TreeGrafter"/>
</dbReference>
<dbReference type="PANTHER" id="PTHR12902">
    <property type="entry name" value="WASP-1"/>
    <property type="match status" value="1"/>
</dbReference>
<keyword evidence="2" id="KW-0175">Coiled coil</keyword>
<reference evidence="3" key="1">
    <citation type="submission" date="2012-09" db="EMBL/GenBank/DDBJ databases">
        <authorList>
            <person name="Martin A.A."/>
        </authorList>
    </citation>
    <scope>NUCLEOTIDE SEQUENCE</scope>
</reference>
<accession>A0A0K0CX49</accession>
<dbReference type="GO" id="GO:0005856">
    <property type="term" value="C:cytoskeleton"/>
    <property type="evidence" value="ECO:0007669"/>
    <property type="project" value="UniProtKB-SubCell"/>
</dbReference>
<name>A0A0K0CX49_ANGCA</name>
<dbReference type="PANTHER" id="PTHR12902:SF1">
    <property type="entry name" value="WISKOTT-ALDRICH SYNDROME PROTEIN FAMILY MEMBER"/>
    <property type="match status" value="1"/>
</dbReference>
<dbReference type="Gene3D" id="1.20.5.340">
    <property type="match status" value="1"/>
</dbReference>
<evidence type="ECO:0000313" key="4">
    <source>
        <dbReference type="WBParaSite" id="ACAC_0000210401-mRNA-1"/>
    </source>
</evidence>
<proteinExistence type="inferred from homology"/>
<dbReference type="GO" id="GO:0034237">
    <property type="term" value="F:protein kinase A regulatory subunit binding"/>
    <property type="evidence" value="ECO:0007669"/>
    <property type="project" value="TreeGrafter"/>
</dbReference>